<dbReference type="SMART" id="SM00563">
    <property type="entry name" value="PlsC"/>
    <property type="match status" value="1"/>
</dbReference>
<comment type="pathway">
    <text evidence="1">Phospholipid metabolism; CDP-diacylglycerol biosynthesis; CDP-diacylglycerol from sn-glycerol 3-phosphate: step 2/3.</text>
</comment>
<accession>A0A069DQP7</accession>
<feature type="transmembrane region" description="Helical" evidence="5">
    <location>
        <begin position="123"/>
        <end position="141"/>
    </location>
</feature>
<evidence type="ECO:0000256" key="1">
    <source>
        <dbReference type="ARBA" id="ARBA00004728"/>
    </source>
</evidence>
<dbReference type="CDD" id="cd07989">
    <property type="entry name" value="LPLAT_AGPAT-like"/>
    <property type="match status" value="1"/>
</dbReference>
<dbReference type="InterPro" id="IPR002123">
    <property type="entry name" value="Plipid/glycerol_acylTrfase"/>
</dbReference>
<evidence type="ECO:0000256" key="2">
    <source>
        <dbReference type="ARBA" id="ARBA00013211"/>
    </source>
</evidence>
<keyword evidence="3 7" id="KW-0808">Transferase</keyword>
<evidence type="ECO:0000256" key="5">
    <source>
        <dbReference type="SAM" id="Phobius"/>
    </source>
</evidence>
<proteinExistence type="evidence at transcript level"/>
<dbReference type="GO" id="GO:0005783">
    <property type="term" value="C:endoplasmic reticulum"/>
    <property type="evidence" value="ECO:0007669"/>
    <property type="project" value="TreeGrafter"/>
</dbReference>
<dbReference type="PANTHER" id="PTHR10434">
    <property type="entry name" value="1-ACYL-SN-GLYCEROL-3-PHOSPHATE ACYLTRANSFERASE"/>
    <property type="match status" value="1"/>
</dbReference>
<reference evidence="7" key="1">
    <citation type="journal article" date="2015" name="J. Med. Entomol.">
        <title>A Deep Insight Into the Sialotranscriptome of the Chagas Disease Vector, Panstrongylus megistus (Hemiptera: Heteroptera).</title>
        <authorList>
            <person name="Ribeiro J.M."/>
            <person name="Schwarz A."/>
            <person name="Francischetti I.M."/>
        </authorList>
    </citation>
    <scope>NUCLEOTIDE SEQUENCE</scope>
    <source>
        <tissue evidence="7">Salivary glands</tissue>
    </source>
</reference>
<keyword evidence="5" id="KW-0472">Membrane</keyword>
<evidence type="ECO:0000259" key="6">
    <source>
        <dbReference type="SMART" id="SM00563"/>
    </source>
</evidence>
<organism evidence="7">
    <name type="scientific">Panstrongylus megistus</name>
    <dbReference type="NCBI Taxonomy" id="65343"/>
    <lineage>
        <taxon>Eukaryota</taxon>
        <taxon>Metazoa</taxon>
        <taxon>Ecdysozoa</taxon>
        <taxon>Arthropoda</taxon>
        <taxon>Hexapoda</taxon>
        <taxon>Insecta</taxon>
        <taxon>Pterygota</taxon>
        <taxon>Neoptera</taxon>
        <taxon>Paraneoptera</taxon>
        <taxon>Hemiptera</taxon>
        <taxon>Heteroptera</taxon>
        <taxon>Panheteroptera</taxon>
        <taxon>Cimicomorpha</taxon>
        <taxon>Reduviidae</taxon>
        <taxon>Triatominae</taxon>
        <taxon>Panstrongylus</taxon>
    </lineage>
</organism>
<dbReference type="GO" id="GO:0003841">
    <property type="term" value="F:1-acylglycerol-3-phosphate O-acyltransferase activity"/>
    <property type="evidence" value="ECO:0007669"/>
    <property type="project" value="UniProtKB-EC"/>
</dbReference>
<dbReference type="AlphaFoldDB" id="A0A069DQP7"/>
<dbReference type="Pfam" id="PF01553">
    <property type="entry name" value="Acyltransferase"/>
    <property type="match status" value="1"/>
</dbReference>
<feature type="transmembrane region" description="Helical" evidence="5">
    <location>
        <begin position="60"/>
        <end position="78"/>
    </location>
</feature>
<evidence type="ECO:0000256" key="4">
    <source>
        <dbReference type="ARBA" id="ARBA00023315"/>
    </source>
</evidence>
<sequence length="270" mass="30857">IVTSILYILICLWILPNLIPKNHWLRFYVCYLAFTTYCLTSSLILIPIVIFLPITYCKRIAVLLATLITKLIGIEWEARNTKIMENGGKGVIVANHQSIFDLLGLLLVSHVFGNVIVVSRKEIFYFWPIGLLCHLIGCIFVDRANSEAAVLSLKLAAEAHLSRLDHTTQIIIFPEGTRNRNGNGLLPFKKGAFRIAIDHHVPIFPIVLSSYYFIEGKKLFTQGKVIITFLEPILTKNLKPENVDKLLQETRTLMENEYKNLQKETFKFKI</sequence>
<keyword evidence="5" id="KW-1133">Transmembrane helix</keyword>
<feature type="non-terminal residue" evidence="7">
    <location>
        <position position="1"/>
    </location>
</feature>
<feature type="transmembrane region" description="Helical" evidence="5">
    <location>
        <begin position="28"/>
        <end position="54"/>
    </location>
</feature>
<feature type="domain" description="Phospholipid/glycerol acyltransferase" evidence="6">
    <location>
        <begin position="90"/>
        <end position="211"/>
    </location>
</feature>
<dbReference type="GO" id="GO:0006654">
    <property type="term" value="P:phosphatidic acid biosynthetic process"/>
    <property type="evidence" value="ECO:0007669"/>
    <property type="project" value="TreeGrafter"/>
</dbReference>
<dbReference type="EMBL" id="GBGD01002531">
    <property type="protein sequence ID" value="JAC86358.1"/>
    <property type="molecule type" value="mRNA"/>
</dbReference>
<name>A0A069DQP7_9HEMI</name>
<dbReference type="SUPFAM" id="SSF69593">
    <property type="entry name" value="Glycerol-3-phosphate (1)-acyltransferase"/>
    <property type="match status" value="1"/>
</dbReference>
<feature type="transmembrane region" description="Helical" evidence="5">
    <location>
        <begin position="99"/>
        <end position="117"/>
    </location>
</feature>
<keyword evidence="5" id="KW-0812">Transmembrane</keyword>
<evidence type="ECO:0000256" key="3">
    <source>
        <dbReference type="ARBA" id="ARBA00022679"/>
    </source>
</evidence>
<dbReference type="EC" id="2.3.1.51" evidence="2"/>
<evidence type="ECO:0000313" key="7">
    <source>
        <dbReference type="EMBL" id="JAC86358.1"/>
    </source>
</evidence>
<protein>
    <recommendedName>
        <fullName evidence="2">1-acylglycerol-3-phosphate O-acyltransferase</fullName>
        <ecNumber evidence="2">2.3.1.51</ecNumber>
    </recommendedName>
</protein>
<keyword evidence="4 7" id="KW-0012">Acyltransferase</keyword>
<dbReference type="PANTHER" id="PTHR10434:SF11">
    <property type="entry name" value="1-ACYL-SN-GLYCEROL-3-PHOSPHATE ACYLTRANSFERASE"/>
    <property type="match status" value="1"/>
</dbReference>